<dbReference type="NCBIfam" id="TIGR02673">
    <property type="entry name" value="FtsE"/>
    <property type="match status" value="1"/>
</dbReference>
<evidence type="ECO:0000256" key="7">
    <source>
        <dbReference type="ARBA" id="ARBA00023136"/>
    </source>
</evidence>
<dbReference type="PANTHER" id="PTHR24220">
    <property type="entry name" value="IMPORT ATP-BINDING PROTEIN"/>
    <property type="match status" value="1"/>
</dbReference>
<dbReference type="FunFam" id="3.40.50.300:FF:000056">
    <property type="entry name" value="Cell division ATP-binding protein FtsE"/>
    <property type="match status" value="1"/>
</dbReference>
<dbReference type="InterPro" id="IPR005286">
    <property type="entry name" value="Cell_div_FtsE"/>
</dbReference>
<evidence type="ECO:0000256" key="4">
    <source>
        <dbReference type="ARBA" id="ARBA00022618"/>
    </source>
</evidence>
<keyword evidence="3 9" id="KW-1003">Cell membrane</keyword>
<keyword evidence="7 9" id="KW-0472">Membrane</keyword>
<dbReference type="GO" id="GO:0051301">
    <property type="term" value="P:cell division"/>
    <property type="evidence" value="ECO:0007669"/>
    <property type="project" value="UniProtKB-UniRule"/>
</dbReference>
<dbReference type="AlphaFoldDB" id="A0A9D1PH65"/>
<dbReference type="SMART" id="SM00382">
    <property type="entry name" value="AAA"/>
    <property type="match status" value="1"/>
</dbReference>
<feature type="domain" description="ABC transporter" evidence="11">
    <location>
        <begin position="2"/>
        <end position="237"/>
    </location>
</feature>
<name>A0A9D1PH65_9FIRM</name>
<evidence type="ECO:0000259" key="11">
    <source>
        <dbReference type="PROSITE" id="PS50893"/>
    </source>
</evidence>
<comment type="function">
    <text evidence="9">Part of the ABC transporter FtsEX involved in cellular division.</text>
</comment>
<protein>
    <recommendedName>
        <fullName evidence="2 9">Cell division ATP-binding protein FtsE</fullName>
    </recommendedName>
</protein>
<evidence type="ECO:0000256" key="6">
    <source>
        <dbReference type="ARBA" id="ARBA00022840"/>
    </source>
</evidence>
<dbReference type="PROSITE" id="PS00211">
    <property type="entry name" value="ABC_TRANSPORTER_1"/>
    <property type="match status" value="1"/>
</dbReference>
<accession>A0A9D1PH65</accession>
<organism evidence="12 13">
    <name type="scientific">Candidatus Butyricicoccus avistercoris</name>
    <dbReference type="NCBI Taxonomy" id="2838518"/>
    <lineage>
        <taxon>Bacteria</taxon>
        <taxon>Bacillati</taxon>
        <taxon>Bacillota</taxon>
        <taxon>Clostridia</taxon>
        <taxon>Eubacteriales</taxon>
        <taxon>Butyricicoccaceae</taxon>
        <taxon>Butyricicoccus</taxon>
    </lineage>
</organism>
<keyword evidence="5 9" id="KW-0547">Nucleotide-binding</keyword>
<keyword evidence="6 9" id="KW-0067">ATP-binding</keyword>
<evidence type="ECO:0000313" key="13">
    <source>
        <dbReference type="Proteomes" id="UP000886808"/>
    </source>
</evidence>
<feature type="region of interest" description="Disordered" evidence="10">
    <location>
        <begin position="448"/>
        <end position="478"/>
    </location>
</feature>
<dbReference type="GO" id="GO:0005524">
    <property type="term" value="F:ATP binding"/>
    <property type="evidence" value="ECO:0007669"/>
    <property type="project" value="UniProtKB-UniRule"/>
</dbReference>
<comment type="caution">
    <text evidence="12">The sequence shown here is derived from an EMBL/GenBank/DDBJ whole genome shotgun (WGS) entry which is preliminary data.</text>
</comment>
<dbReference type="GO" id="GO:0005886">
    <property type="term" value="C:plasma membrane"/>
    <property type="evidence" value="ECO:0007669"/>
    <property type="project" value="UniProtKB-SubCell"/>
</dbReference>
<reference evidence="12" key="2">
    <citation type="submission" date="2021-04" db="EMBL/GenBank/DDBJ databases">
        <authorList>
            <person name="Gilroy R."/>
        </authorList>
    </citation>
    <scope>NUCLEOTIDE SEQUENCE</scope>
    <source>
        <strain evidence="12">CHK193-4272</strain>
    </source>
</reference>
<gene>
    <name evidence="9 12" type="primary">ftsE</name>
    <name evidence="12" type="ORF">H9746_02495</name>
</gene>
<dbReference type="GO" id="GO:0016887">
    <property type="term" value="F:ATP hydrolysis activity"/>
    <property type="evidence" value="ECO:0007669"/>
    <property type="project" value="InterPro"/>
</dbReference>
<evidence type="ECO:0000313" key="12">
    <source>
        <dbReference type="EMBL" id="HIV61705.1"/>
    </source>
</evidence>
<keyword evidence="8 9" id="KW-0131">Cell cycle</keyword>
<evidence type="ECO:0000256" key="9">
    <source>
        <dbReference type="RuleBase" id="RU365094"/>
    </source>
</evidence>
<proteinExistence type="inferred from homology"/>
<evidence type="ECO:0000256" key="5">
    <source>
        <dbReference type="ARBA" id="ARBA00022741"/>
    </source>
</evidence>
<comment type="subcellular location">
    <subcellularLocation>
        <location evidence="9">Cell membrane</location>
        <topology evidence="9">Peripheral membrane protein</topology>
        <orientation evidence="9">Cytoplasmic side</orientation>
    </subcellularLocation>
</comment>
<dbReference type="InterPro" id="IPR015854">
    <property type="entry name" value="ABC_transpr_LolD-like"/>
</dbReference>
<dbReference type="InterPro" id="IPR003593">
    <property type="entry name" value="AAA+_ATPase"/>
</dbReference>
<dbReference type="InterPro" id="IPR003439">
    <property type="entry name" value="ABC_transporter-like_ATP-bd"/>
</dbReference>
<comment type="subunit">
    <text evidence="9">Homodimer. Forms a membrane-associated complex with FtsX.</text>
</comment>
<dbReference type="SUPFAM" id="SSF52540">
    <property type="entry name" value="P-loop containing nucleoside triphosphate hydrolases"/>
    <property type="match status" value="1"/>
</dbReference>
<dbReference type="Pfam" id="PF00005">
    <property type="entry name" value="ABC_tran"/>
    <property type="match status" value="1"/>
</dbReference>
<comment type="similarity">
    <text evidence="1 9">Belongs to the ABC transporter superfamily.</text>
</comment>
<evidence type="ECO:0000256" key="1">
    <source>
        <dbReference type="ARBA" id="ARBA00005417"/>
    </source>
</evidence>
<feature type="compositionally biased region" description="Basic and acidic residues" evidence="10">
    <location>
        <begin position="388"/>
        <end position="402"/>
    </location>
</feature>
<evidence type="ECO:0000256" key="10">
    <source>
        <dbReference type="SAM" id="MobiDB-lite"/>
    </source>
</evidence>
<dbReference type="PROSITE" id="PS50893">
    <property type="entry name" value="ABC_TRANSPORTER_2"/>
    <property type="match status" value="1"/>
</dbReference>
<dbReference type="Gene3D" id="3.40.50.300">
    <property type="entry name" value="P-loop containing nucleotide triphosphate hydrolases"/>
    <property type="match status" value="1"/>
</dbReference>
<dbReference type="Proteomes" id="UP000886808">
    <property type="component" value="Unassembled WGS sequence"/>
</dbReference>
<feature type="compositionally biased region" description="Polar residues" evidence="10">
    <location>
        <begin position="407"/>
        <end position="433"/>
    </location>
</feature>
<evidence type="ECO:0000256" key="8">
    <source>
        <dbReference type="ARBA" id="ARBA00023306"/>
    </source>
</evidence>
<sequence>MIRMSDVSMEYDNGVRAVKKATLRIDEGEFVFLVGPSGSGKSTLIKLLTGEVKPTSGRIVVNNYNIGAIKKREIPYLRRTLGVVFQDFRLIEKKTVYENVAFAMRAVGAKNRAIRKRVPYVLDLVGLSEKADTRPLELSGGEQQRVAIARALVNDPRLIIADEPTGNLDPARSYELMTLFEKINELGTTILIVTHEKELVDEFEKRVIMIDDGQIVSDATGRYYADDEYYDDEYIEEQVQENIEDEPKVFEDSANATLTMLFERLNAKKTDEQTKEEMTQDTKPISNEITQKLEDDIKIKTAVLSDNPDNDIIEDVPKQEDVVLHMQAEKQEINAPEQVEQEKANEPEVADLSNQLEPDKHDEPEVSQIEIDEKQTADDTQETQSEQPKSEQTENSDDKQMHMPDLSQFSNRVGMNTSMMNREQPQRVKTSVGSVDASLEELIQRFEQRVGIKDNKKEQAGGETENEQKNAEAEASKQ</sequence>
<dbReference type="EMBL" id="DXIE01000018">
    <property type="protein sequence ID" value="HIV61705.1"/>
    <property type="molecule type" value="Genomic_DNA"/>
</dbReference>
<dbReference type="InterPro" id="IPR027417">
    <property type="entry name" value="P-loop_NTPase"/>
</dbReference>
<evidence type="ECO:0000256" key="2">
    <source>
        <dbReference type="ARBA" id="ARBA00020019"/>
    </source>
</evidence>
<dbReference type="PANTHER" id="PTHR24220:SF470">
    <property type="entry name" value="CELL DIVISION ATP-BINDING PROTEIN FTSE"/>
    <property type="match status" value="1"/>
</dbReference>
<evidence type="ECO:0000256" key="3">
    <source>
        <dbReference type="ARBA" id="ARBA00022475"/>
    </source>
</evidence>
<feature type="region of interest" description="Disordered" evidence="10">
    <location>
        <begin position="332"/>
        <end position="434"/>
    </location>
</feature>
<dbReference type="InterPro" id="IPR017871">
    <property type="entry name" value="ABC_transporter-like_CS"/>
</dbReference>
<dbReference type="GO" id="GO:0022857">
    <property type="term" value="F:transmembrane transporter activity"/>
    <property type="evidence" value="ECO:0007669"/>
    <property type="project" value="TreeGrafter"/>
</dbReference>
<keyword evidence="4 9" id="KW-0132">Cell division</keyword>
<reference evidence="12" key="1">
    <citation type="journal article" date="2021" name="PeerJ">
        <title>Extensive microbial diversity within the chicken gut microbiome revealed by metagenomics and culture.</title>
        <authorList>
            <person name="Gilroy R."/>
            <person name="Ravi A."/>
            <person name="Getino M."/>
            <person name="Pursley I."/>
            <person name="Horton D.L."/>
            <person name="Alikhan N.F."/>
            <person name="Baker D."/>
            <person name="Gharbi K."/>
            <person name="Hall N."/>
            <person name="Watson M."/>
            <person name="Adriaenssens E.M."/>
            <person name="Foster-Nyarko E."/>
            <person name="Jarju S."/>
            <person name="Secka A."/>
            <person name="Antonio M."/>
            <person name="Oren A."/>
            <person name="Chaudhuri R.R."/>
            <person name="La Ragione R."/>
            <person name="Hildebrand F."/>
            <person name="Pallen M.J."/>
        </authorList>
    </citation>
    <scope>NUCLEOTIDE SEQUENCE</scope>
    <source>
        <strain evidence="12">CHK193-4272</strain>
    </source>
</reference>